<name>A0A5F8GZL1_MONDO</name>
<evidence type="ECO:0000256" key="2">
    <source>
        <dbReference type="ARBA" id="ARBA00022845"/>
    </source>
</evidence>
<reference evidence="5" key="2">
    <citation type="submission" date="2025-08" db="UniProtKB">
        <authorList>
            <consortium name="Ensembl"/>
        </authorList>
    </citation>
    <scope>IDENTIFICATION</scope>
</reference>
<dbReference type="GeneTree" id="ENSGT00940000159932"/>
<dbReference type="GO" id="GO:0008190">
    <property type="term" value="F:eukaryotic initiation factor 4E binding"/>
    <property type="evidence" value="ECO:0000318"/>
    <property type="project" value="GO_Central"/>
</dbReference>
<dbReference type="PANTHER" id="PTHR12669">
    <property type="entry name" value="EUKARYOTIC TRANSLATION INITIATION FACTOR 4E-BINDING PROTEIN"/>
    <property type="match status" value="1"/>
</dbReference>
<keyword evidence="6" id="KW-1185">Reference proteome</keyword>
<dbReference type="GO" id="GO:0030371">
    <property type="term" value="F:translation repressor activity"/>
    <property type="evidence" value="ECO:0000318"/>
    <property type="project" value="GO_Central"/>
</dbReference>
<dbReference type="AlphaFoldDB" id="A0A5F8GZL1"/>
<dbReference type="GO" id="GO:0005829">
    <property type="term" value="C:cytosol"/>
    <property type="evidence" value="ECO:0000318"/>
    <property type="project" value="GO_Central"/>
</dbReference>
<protein>
    <recommendedName>
        <fullName evidence="7">Eukaryotic translation initiation factor 4E binding protein 1</fullName>
    </recommendedName>
</protein>
<evidence type="ECO:0000256" key="3">
    <source>
        <dbReference type="ARBA" id="ARBA00023193"/>
    </source>
</evidence>
<dbReference type="GO" id="GO:0045947">
    <property type="term" value="P:negative regulation of translational initiation"/>
    <property type="evidence" value="ECO:0000318"/>
    <property type="project" value="GO_Central"/>
</dbReference>
<proteinExistence type="inferred from homology"/>
<dbReference type="Proteomes" id="UP000002280">
    <property type="component" value="Chromosome 1"/>
</dbReference>
<keyword evidence="3" id="KW-0652">Protein synthesis inhibitor</keyword>
<evidence type="ECO:0000256" key="4">
    <source>
        <dbReference type="SAM" id="MobiDB-lite"/>
    </source>
</evidence>
<feature type="region of interest" description="Disordered" evidence="4">
    <location>
        <begin position="104"/>
        <end position="170"/>
    </location>
</feature>
<accession>A0A5F8GZL1</accession>
<reference evidence="5 6" key="1">
    <citation type="journal article" date="2007" name="Nature">
        <title>Genome of the marsupial Monodelphis domestica reveals innovation in non-coding sequences.</title>
        <authorList>
            <person name="Mikkelsen T.S."/>
            <person name="Wakefield M.J."/>
            <person name="Aken B."/>
            <person name="Amemiya C.T."/>
            <person name="Chang J.L."/>
            <person name="Duke S."/>
            <person name="Garber M."/>
            <person name="Gentles A.J."/>
            <person name="Goodstadt L."/>
            <person name="Heger A."/>
            <person name="Jurka J."/>
            <person name="Kamal M."/>
            <person name="Mauceli E."/>
            <person name="Searle S.M."/>
            <person name="Sharpe T."/>
            <person name="Baker M.L."/>
            <person name="Batzer M.A."/>
            <person name="Benos P.V."/>
            <person name="Belov K."/>
            <person name="Clamp M."/>
            <person name="Cook A."/>
            <person name="Cuff J."/>
            <person name="Das R."/>
            <person name="Davidow L."/>
            <person name="Deakin J.E."/>
            <person name="Fazzari M.J."/>
            <person name="Glass J.L."/>
            <person name="Grabherr M."/>
            <person name="Greally J.M."/>
            <person name="Gu W."/>
            <person name="Hore T.A."/>
            <person name="Huttley G.A."/>
            <person name="Kleber M."/>
            <person name="Jirtle R.L."/>
            <person name="Koina E."/>
            <person name="Lee J.T."/>
            <person name="Mahony S."/>
            <person name="Marra M.A."/>
            <person name="Miller R.D."/>
            <person name="Nicholls R.D."/>
            <person name="Oda M."/>
            <person name="Papenfuss A.T."/>
            <person name="Parra Z.E."/>
            <person name="Pollock D.D."/>
            <person name="Ray D.A."/>
            <person name="Schein J.E."/>
            <person name="Speed T.P."/>
            <person name="Thompson K."/>
            <person name="VandeBerg J.L."/>
            <person name="Wade C.M."/>
            <person name="Walker J.A."/>
            <person name="Waters P.D."/>
            <person name="Webber C."/>
            <person name="Weidman J.R."/>
            <person name="Xie X."/>
            <person name="Zody M.C."/>
            <person name="Baldwin J."/>
            <person name="Abdouelleil A."/>
            <person name="Abdulkadir J."/>
            <person name="Abebe A."/>
            <person name="Abera B."/>
            <person name="Abreu J."/>
            <person name="Acer S.C."/>
            <person name="Aftuck L."/>
            <person name="Alexander A."/>
            <person name="An P."/>
            <person name="Anderson E."/>
            <person name="Anderson S."/>
            <person name="Arachi H."/>
            <person name="Azer M."/>
            <person name="Bachantsang P."/>
            <person name="Barry A."/>
            <person name="Bayul T."/>
            <person name="Berlin A."/>
            <person name="Bessette D."/>
            <person name="Bloom T."/>
            <person name="Bloom T."/>
            <person name="Boguslavskiy L."/>
            <person name="Bonnet C."/>
            <person name="Boukhgalter B."/>
            <person name="Bourzgui I."/>
            <person name="Brown A."/>
            <person name="Cahill P."/>
            <person name="Channer S."/>
            <person name="Cheshatsang Y."/>
            <person name="Chuda L."/>
            <person name="Citroen M."/>
            <person name="Collymore A."/>
            <person name="Cooke P."/>
            <person name="Costello M."/>
            <person name="D'Aco K."/>
            <person name="Daza R."/>
            <person name="De Haan G."/>
            <person name="DeGray S."/>
            <person name="DeMaso C."/>
            <person name="Dhargay N."/>
            <person name="Dooley K."/>
            <person name="Dooley E."/>
            <person name="Doricent M."/>
            <person name="Dorje P."/>
            <person name="Dorjee K."/>
            <person name="Dupes A."/>
            <person name="Elong R."/>
            <person name="Falk J."/>
            <person name="Farina A."/>
            <person name="Faro S."/>
            <person name="Ferguson D."/>
            <person name="Fisher S."/>
            <person name="Foley C.D."/>
            <person name="Franke A."/>
            <person name="Friedrich D."/>
            <person name="Gadbois L."/>
            <person name="Gearin G."/>
            <person name="Gearin C.R."/>
            <person name="Giannoukos G."/>
            <person name="Goode T."/>
            <person name="Graham J."/>
            <person name="Grandbois E."/>
            <person name="Grewal S."/>
            <person name="Gyaltsen K."/>
            <person name="Hafez N."/>
            <person name="Hagos B."/>
            <person name="Hall J."/>
            <person name="Henson C."/>
            <person name="Hollinger A."/>
            <person name="Honan T."/>
            <person name="Huard M.D."/>
            <person name="Hughes L."/>
            <person name="Hurhula B."/>
            <person name="Husby M.E."/>
            <person name="Kamat A."/>
            <person name="Kanga B."/>
            <person name="Kashin S."/>
            <person name="Khazanovich D."/>
            <person name="Kisner P."/>
            <person name="Lance K."/>
            <person name="Lara M."/>
            <person name="Lee W."/>
            <person name="Lennon N."/>
            <person name="Letendre F."/>
            <person name="LeVine R."/>
            <person name="Lipovsky A."/>
            <person name="Liu X."/>
            <person name="Liu J."/>
            <person name="Liu S."/>
            <person name="Lokyitsang T."/>
            <person name="Lokyitsang Y."/>
            <person name="Lubonja R."/>
            <person name="Lui A."/>
            <person name="MacDonald P."/>
            <person name="Magnisalis V."/>
            <person name="Maru K."/>
            <person name="Matthews C."/>
            <person name="McCusker W."/>
            <person name="McDonough S."/>
            <person name="Mehta T."/>
            <person name="Meldrim J."/>
            <person name="Meneus L."/>
            <person name="Mihai O."/>
            <person name="Mihalev A."/>
            <person name="Mihova T."/>
            <person name="Mittelman R."/>
            <person name="Mlenga V."/>
            <person name="Montmayeur A."/>
            <person name="Mulrain L."/>
            <person name="Navidi A."/>
            <person name="Naylor J."/>
            <person name="Negash T."/>
            <person name="Nguyen T."/>
            <person name="Nguyen N."/>
            <person name="Nicol R."/>
            <person name="Norbu C."/>
            <person name="Norbu N."/>
            <person name="Novod N."/>
            <person name="O'Neill B."/>
            <person name="Osman S."/>
            <person name="Markiewicz E."/>
            <person name="Oyono O.L."/>
            <person name="Patti C."/>
            <person name="Phunkhang P."/>
            <person name="Pierre F."/>
            <person name="Priest M."/>
            <person name="Raghuraman S."/>
            <person name="Rege F."/>
            <person name="Reyes R."/>
            <person name="Rise C."/>
            <person name="Rogov P."/>
            <person name="Ross K."/>
            <person name="Ryan E."/>
            <person name="Settipalli S."/>
            <person name="Shea T."/>
            <person name="Sherpa N."/>
            <person name="Shi L."/>
            <person name="Shih D."/>
            <person name="Sparrow T."/>
            <person name="Spaulding J."/>
            <person name="Stalker J."/>
            <person name="Stange-Thomann N."/>
            <person name="Stavropoulos S."/>
            <person name="Stone C."/>
            <person name="Strader C."/>
            <person name="Tesfaye S."/>
            <person name="Thomson T."/>
            <person name="Thoulutsang Y."/>
            <person name="Thoulutsang D."/>
            <person name="Topham K."/>
            <person name="Topping I."/>
            <person name="Tsamla T."/>
            <person name="Vassiliev H."/>
            <person name="Vo A."/>
            <person name="Wangchuk T."/>
            <person name="Wangdi T."/>
            <person name="Weiand M."/>
            <person name="Wilkinson J."/>
            <person name="Wilson A."/>
            <person name="Yadav S."/>
            <person name="Young G."/>
            <person name="Yu Q."/>
            <person name="Zembek L."/>
            <person name="Zhong D."/>
            <person name="Zimmer A."/>
            <person name="Zwirko Z."/>
            <person name="Jaffe D.B."/>
            <person name="Alvarez P."/>
            <person name="Brockman W."/>
            <person name="Butler J."/>
            <person name="Chin C."/>
            <person name="Gnerre S."/>
            <person name="MacCallum I."/>
            <person name="Graves J.A."/>
            <person name="Ponting C.P."/>
            <person name="Breen M."/>
            <person name="Samollow P.B."/>
            <person name="Lander E.S."/>
            <person name="Lindblad-Toh K."/>
        </authorList>
    </citation>
    <scope>NUCLEOTIDE SEQUENCE [LARGE SCALE GENOMIC DNA]</scope>
</reference>
<reference evidence="5" key="3">
    <citation type="submission" date="2025-09" db="UniProtKB">
        <authorList>
            <consortium name="Ensembl"/>
        </authorList>
    </citation>
    <scope>IDENTIFICATION</scope>
</reference>
<dbReference type="InParanoid" id="A0A5F8GZL1"/>
<evidence type="ECO:0000256" key="1">
    <source>
        <dbReference type="ARBA" id="ARBA00005480"/>
    </source>
</evidence>
<evidence type="ECO:0000313" key="5">
    <source>
        <dbReference type="Ensembl" id="ENSMODP00000052982.1"/>
    </source>
</evidence>
<keyword evidence="2" id="KW-0810">Translation regulation</keyword>
<dbReference type="Pfam" id="PF05456">
    <property type="entry name" value="eIF_4EBP"/>
    <property type="match status" value="1"/>
</dbReference>
<feature type="region of interest" description="Disordered" evidence="4">
    <location>
        <begin position="221"/>
        <end position="273"/>
    </location>
</feature>
<dbReference type="Ensembl" id="ENSMODT00000079579.1">
    <property type="protein sequence ID" value="ENSMODP00000052982.1"/>
    <property type="gene ID" value="ENSMODG00000039657.1"/>
</dbReference>
<dbReference type="STRING" id="13616.ENSMODP00000052982"/>
<dbReference type="PANTHER" id="PTHR12669:SF14">
    <property type="entry name" value="EUKARYOTIC TRANSLATION INITIATION FACTOR 4E-BINDING PROTEIN 1"/>
    <property type="match status" value="1"/>
</dbReference>
<dbReference type="InterPro" id="IPR008606">
    <property type="entry name" value="EIF4EBP"/>
</dbReference>
<evidence type="ECO:0008006" key="7">
    <source>
        <dbReference type="Google" id="ProtNLM"/>
    </source>
</evidence>
<comment type="similarity">
    <text evidence="1">Belongs to the eIF4E-binding protein family.</text>
</comment>
<sequence>SGEKRFLLPRTHTGVGEITCTSVCCPADSRSDLNPLGVKPGLFWPGDARVPPRVRSPRRGQLQAGSPVPARRILTGRAIFPEARRWGLWSHLVPRQLGHLGACHGGAGSGGSEDYKSRGAAEPRRRKGRSGGGTGRGREAGPAAPGGSGCSKAETMSAGGSCGQTPSRAIPATRRVVLSDGVQLPPGDYSTTPGGTLFSTTPGGTRIIYDRKFLMECRNSPVAKTPPRDLPAIPGVTSPASEEAAPEMNPNHLANSHEDKPGSNEESQFEMDI</sequence>
<evidence type="ECO:0000313" key="6">
    <source>
        <dbReference type="Proteomes" id="UP000002280"/>
    </source>
</evidence>
<dbReference type="Bgee" id="ENSMODG00000039657">
    <property type="expression patterns" value="Expressed in skeleton of lower jaw and 20 other cell types or tissues"/>
</dbReference>
<organism evidence="5 6">
    <name type="scientific">Monodelphis domestica</name>
    <name type="common">Gray short-tailed opossum</name>
    <dbReference type="NCBI Taxonomy" id="13616"/>
    <lineage>
        <taxon>Eukaryota</taxon>
        <taxon>Metazoa</taxon>
        <taxon>Chordata</taxon>
        <taxon>Craniata</taxon>
        <taxon>Vertebrata</taxon>
        <taxon>Euteleostomi</taxon>
        <taxon>Mammalia</taxon>
        <taxon>Metatheria</taxon>
        <taxon>Didelphimorphia</taxon>
        <taxon>Didelphidae</taxon>
        <taxon>Monodelphis</taxon>
    </lineage>
</organism>
<feature type="compositionally biased region" description="Basic and acidic residues" evidence="4">
    <location>
        <begin position="113"/>
        <end position="123"/>
    </location>
</feature>